<evidence type="ECO:0000313" key="2">
    <source>
        <dbReference type="Proteomes" id="UP001519460"/>
    </source>
</evidence>
<comment type="caution">
    <text evidence="1">The sequence shown here is derived from an EMBL/GenBank/DDBJ whole genome shotgun (WGS) entry which is preliminary data.</text>
</comment>
<dbReference type="EMBL" id="JACVVK020000450">
    <property type="protein sequence ID" value="KAK7474018.1"/>
    <property type="molecule type" value="Genomic_DNA"/>
</dbReference>
<evidence type="ECO:0000313" key="1">
    <source>
        <dbReference type="EMBL" id="KAK7474018.1"/>
    </source>
</evidence>
<reference evidence="1 2" key="1">
    <citation type="journal article" date="2023" name="Sci. Data">
        <title>Genome assembly of the Korean intertidal mud-creeper Batillaria attramentaria.</title>
        <authorList>
            <person name="Patra A.K."/>
            <person name="Ho P.T."/>
            <person name="Jun S."/>
            <person name="Lee S.J."/>
            <person name="Kim Y."/>
            <person name="Won Y.J."/>
        </authorList>
    </citation>
    <scope>NUCLEOTIDE SEQUENCE [LARGE SCALE GENOMIC DNA]</scope>
    <source>
        <strain evidence="1">Wonlab-2016</strain>
    </source>
</reference>
<keyword evidence="2" id="KW-1185">Reference proteome</keyword>
<gene>
    <name evidence="1" type="ORF">BaRGS_00034728</name>
</gene>
<protein>
    <submittedName>
        <fullName evidence="1">Uncharacterized protein</fullName>
    </submittedName>
</protein>
<sequence length="92" mass="10349">MNQAKSTKLQLREVAVGIMEIKGGVTEVFRATEQITINQRWFVKRNVDMEQRLNSMELKLDRIATCLGLEMPPPATYSTIDSMPGCIHPSAL</sequence>
<organism evidence="1 2">
    <name type="scientific">Batillaria attramentaria</name>
    <dbReference type="NCBI Taxonomy" id="370345"/>
    <lineage>
        <taxon>Eukaryota</taxon>
        <taxon>Metazoa</taxon>
        <taxon>Spiralia</taxon>
        <taxon>Lophotrochozoa</taxon>
        <taxon>Mollusca</taxon>
        <taxon>Gastropoda</taxon>
        <taxon>Caenogastropoda</taxon>
        <taxon>Sorbeoconcha</taxon>
        <taxon>Cerithioidea</taxon>
        <taxon>Batillariidae</taxon>
        <taxon>Batillaria</taxon>
    </lineage>
</organism>
<dbReference type="AlphaFoldDB" id="A0ABD0JGT3"/>
<dbReference type="Proteomes" id="UP001519460">
    <property type="component" value="Unassembled WGS sequence"/>
</dbReference>
<proteinExistence type="predicted"/>
<name>A0ABD0JGT3_9CAEN</name>
<accession>A0ABD0JGT3</accession>